<protein>
    <submittedName>
        <fullName evidence="1">Alpha/beta hydrolase</fullName>
    </submittedName>
</protein>
<dbReference type="EMBL" id="PPGH01000018">
    <property type="protein sequence ID" value="PQJ97116.1"/>
    <property type="molecule type" value="Genomic_DNA"/>
</dbReference>
<dbReference type="AlphaFoldDB" id="A0A2S7XTY2"/>
<dbReference type="SUPFAM" id="SSF53474">
    <property type="entry name" value="alpha/beta-Hydrolases"/>
    <property type="match status" value="1"/>
</dbReference>
<evidence type="ECO:0000313" key="1">
    <source>
        <dbReference type="EMBL" id="PQJ97116.1"/>
    </source>
</evidence>
<comment type="caution">
    <text evidence="1">The sequence shown here is derived from an EMBL/GenBank/DDBJ whole genome shotgun (WGS) entry which is preliminary data.</text>
</comment>
<keyword evidence="2" id="KW-1185">Reference proteome</keyword>
<dbReference type="GO" id="GO:0016787">
    <property type="term" value="F:hydrolase activity"/>
    <property type="evidence" value="ECO:0007669"/>
    <property type="project" value="UniProtKB-KW"/>
</dbReference>
<sequence>MTGHQKIKHSLVLFICLIITGCAAGMTRLYSETGCILHYTMFRAAIAATDEWVVIGHGFLRNQTRMHGLAQAIAAAGMNAVTVDFCNMRLWNGAHRRNAQDLIAVATALKAQRVIYAGFSAGALAALIAGASDAHTVGVVTLDLVDAEHLGVSAARDFKQPFIGLVGDPSPCNAQNNGLSVFTANPFARVIHIDGASHCDFEMPTDLRCRWLCEKRTSPNEQRREQIIQTTTALIHSLMFHVPPN</sequence>
<dbReference type="PROSITE" id="PS51257">
    <property type="entry name" value="PROKAR_LIPOPROTEIN"/>
    <property type="match status" value="1"/>
</dbReference>
<dbReference type="InterPro" id="IPR029058">
    <property type="entry name" value="AB_hydrolase_fold"/>
</dbReference>
<organism evidence="1 2">
    <name type="scientific">Chromatium okenii</name>
    <dbReference type="NCBI Taxonomy" id="61644"/>
    <lineage>
        <taxon>Bacteria</taxon>
        <taxon>Pseudomonadati</taxon>
        <taxon>Pseudomonadota</taxon>
        <taxon>Gammaproteobacteria</taxon>
        <taxon>Chromatiales</taxon>
        <taxon>Chromatiaceae</taxon>
        <taxon>Chromatium</taxon>
    </lineage>
</organism>
<dbReference type="Gene3D" id="3.40.50.1820">
    <property type="entry name" value="alpha/beta hydrolase"/>
    <property type="match status" value="1"/>
</dbReference>
<evidence type="ECO:0000313" key="2">
    <source>
        <dbReference type="Proteomes" id="UP000239936"/>
    </source>
</evidence>
<name>A0A2S7XTY2_9GAMM</name>
<keyword evidence="1" id="KW-0378">Hydrolase</keyword>
<reference evidence="1 2" key="1">
    <citation type="submission" date="2018-01" db="EMBL/GenBank/DDBJ databases">
        <title>The complete genome sequence of Chromatium okenii LaCa, a purple sulfur bacterium with a turbulent life.</title>
        <authorList>
            <person name="Luedin S.M."/>
            <person name="Liechti N."/>
            <person name="Storelli N."/>
            <person name="Danza F."/>
            <person name="Wittwer M."/>
            <person name="Pothier J.F."/>
            <person name="Tonolla M.A."/>
        </authorList>
    </citation>
    <scope>NUCLEOTIDE SEQUENCE [LARGE SCALE GENOMIC DNA]</scope>
    <source>
        <strain evidence="1 2">LaCa</strain>
    </source>
</reference>
<proteinExistence type="predicted"/>
<accession>A0A2S7XTY2</accession>
<gene>
    <name evidence="1" type="ORF">CXB77_03885</name>
</gene>
<dbReference type="Proteomes" id="UP000239936">
    <property type="component" value="Unassembled WGS sequence"/>
</dbReference>